<sequence>MVRTRSTSMAKGKAKLCQPPMRASPKLTALRSNTAMQIPTPTPGVPVKEAVTSTLPLKKRQNFRKAGESSSRKDTRIPCRQSRRLAALYSVTKPVSEEKVVIEISDDSVQKEDTNLEQNEALPVAEGGDGEDLPRNDVYDALCAMLDAESGNEAEDIPGQWDLDSVLDNWGRVEQTWALLDLIRDLLQQKSRHDTTLHLHRGPCNFQVWGGRYHGSKRHGNKKGSSFSNSLTYTLSDLRLYRSCFVYTTAWIDEMKGKLRKAGVGWEPRAFLTRYTEIQQAKFGAEMAGESERNERIATKPRKQKLEPMRTHQGSHAYASWPWAARLFGRTDTYAYAFRASMRTHRSIPASINRGAFHHFKESQLPHLA</sequence>
<organism evidence="1 2">
    <name type="scientific">Stylosanthes scabra</name>
    <dbReference type="NCBI Taxonomy" id="79078"/>
    <lineage>
        <taxon>Eukaryota</taxon>
        <taxon>Viridiplantae</taxon>
        <taxon>Streptophyta</taxon>
        <taxon>Embryophyta</taxon>
        <taxon>Tracheophyta</taxon>
        <taxon>Spermatophyta</taxon>
        <taxon>Magnoliopsida</taxon>
        <taxon>eudicotyledons</taxon>
        <taxon>Gunneridae</taxon>
        <taxon>Pentapetalae</taxon>
        <taxon>rosids</taxon>
        <taxon>fabids</taxon>
        <taxon>Fabales</taxon>
        <taxon>Fabaceae</taxon>
        <taxon>Papilionoideae</taxon>
        <taxon>50 kb inversion clade</taxon>
        <taxon>dalbergioids sensu lato</taxon>
        <taxon>Dalbergieae</taxon>
        <taxon>Pterocarpus clade</taxon>
        <taxon>Stylosanthes</taxon>
    </lineage>
</organism>
<evidence type="ECO:0000313" key="1">
    <source>
        <dbReference type="EMBL" id="MED6218156.1"/>
    </source>
</evidence>
<accession>A0ABU6Z8R5</accession>
<keyword evidence="2" id="KW-1185">Reference proteome</keyword>
<protein>
    <submittedName>
        <fullName evidence="1">Uncharacterized protein</fullName>
    </submittedName>
</protein>
<gene>
    <name evidence="1" type="ORF">PIB30_024338</name>
</gene>
<dbReference type="EMBL" id="JASCZI010271947">
    <property type="protein sequence ID" value="MED6218156.1"/>
    <property type="molecule type" value="Genomic_DNA"/>
</dbReference>
<reference evidence="1 2" key="1">
    <citation type="journal article" date="2023" name="Plants (Basel)">
        <title>Bridging the Gap: Combining Genomics and Transcriptomics Approaches to Understand Stylosanthes scabra, an Orphan Legume from the Brazilian Caatinga.</title>
        <authorList>
            <person name="Ferreira-Neto J.R.C."/>
            <person name="da Silva M.D."/>
            <person name="Binneck E."/>
            <person name="de Melo N.F."/>
            <person name="da Silva R.H."/>
            <person name="de Melo A.L.T.M."/>
            <person name="Pandolfi V."/>
            <person name="Bustamante F.O."/>
            <person name="Brasileiro-Vidal A.C."/>
            <person name="Benko-Iseppon A.M."/>
        </authorList>
    </citation>
    <scope>NUCLEOTIDE SEQUENCE [LARGE SCALE GENOMIC DNA]</scope>
    <source>
        <tissue evidence="1">Leaves</tissue>
    </source>
</reference>
<name>A0ABU6Z8R5_9FABA</name>
<comment type="caution">
    <text evidence="1">The sequence shown here is derived from an EMBL/GenBank/DDBJ whole genome shotgun (WGS) entry which is preliminary data.</text>
</comment>
<dbReference type="Proteomes" id="UP001341840">
    <property type="component" value="Unassembled WGS sequence"/>
</dbReference>
<proteinExistence type="predicted"/>
<evidence type="ECO:0000313" key="2">
    <source>
        <dbReference type="Proteomes" id="UP001341840"/>
    </source>
</evidence>